<sequence>MLFVAERRQVLPLSRSSSASFHWSRPIQQKINIAYKELQQHSRYDIHGCTTRYPKEMTVLLQNTWAGPSLRWRHE</sequence>
<dbReference type="WBParaSite" id="NBR_0002135601-mRNA-1">
    <property type="protein sequence ID" value="NBR_0002135601-mRNA-1"/>
    <property type="gene ID" value="NBR_0002135601"/>
</dbReference>
<reference evidence="1 2" key="2">
    <citation type="submission" date="2018-11" db="EMBL/GenBank/DDBJ databases">
        <authorList>
            <consortium name="Pathogen Informatics"/>
        </authorList>
    </citation>
    <scope>NUCLEOTIDE SEQUENCE [LARGE SCALE GENOMIC DNA]</scope>
</reference>
<evidence type="ECO:0000313" key="1">
    <source>
        <dbReference type="EMBL" id="VDL85103.1"/>
    </source>
</evidence>
<dbReference type="AlphaFoldDB" id="A0A0N4YVT4"/>
<dbReference type="Proteomes" id="UP000271162">
    <property type="component" value="Unassembled WGS sequence"/>
</dbReference>
<name>A0A0N4YVT4_NIPBR</name>
<evidence type="ECO:0000313" key="2">
    <source>
        <dbReference type="Proteomes" id="UP000271162"/>
    </source>
</evidence>
<gene>
    <name evidence="1" type="ORF">NBR_LOCUS21357</name>
</gene>
<dbReference type="EMBL" id="UYSL01026237">
    <property type="protein sequence ID" value="VDL85103.1"/>
    <property type="molecule type" value="Genomic_DNA"/>
</dbReference>
<keyword evidence="2" id="KW-1185">Reference proteome</keyword>
<reference evidence="3" key="1">
    <citation type="submission" date="2017-02" db="UniProtKB">
        <authorList>
            <consortium name="WormBaseParasite"/>
        </authorList>
    </citation>
    <scope>IDENTIFICATION</scope>
</reference>
<proteinExistence type="predicted"/>
<organism evidence="3">
    <name type="scientific">Nippostrongylus brasiliensis</name>
    <name type="common">Rat hookworm</name>
    <dbReference type="NCBI Taxonomy" id="27835"/>
    <lineage>
        <taxon>Eukaryota</taxon>
        <taxon>Metazoa</taxon>
        <taxon>Ecdysozoa</taxon>
        <taxon>Nematoda</taxon>
        <taxon>Chromadorea</taxon>
        <taxon>Rhabditida</taxon>
        <taxon>Rhabditina</taxon>
        <taxon>Rhabditomorpha</taxon>
        <taxon>Strongyloidea</taxon>
        <taxon>Heligmosomidae</taxon>
        <taxon>Nippostrongylus</taxon>
    </lineage>
</organism>
<evidence type="ECO:0000313" key="3">
    <source>
        <dbReference type="WBParaSite" id="NBR_0002135601-mRNA-1"/>
    </source>
</evidence>
<protein>
    <submittedName>
        <fullName evidence="3">SCP domain-containing protein</fullName>
    </submittedName>
</protein>
<accession>A0A0N4YVT4</accession>